<dbReference type="SMART" id="SM00020">
    <property type="entry name" value="Tryp_SPc"/>
    <property type="match status" value="1"/>
</dbReference>
<dbReference type="Gene3D" id="2.10.70.10">
    <property type="entry name" value="Complement Module, domain 1"/>
    <property type="match status" value="3"/>
</dbReference>
<dbReference type="PRINTS" id="PR00722">
    <property type="entry name" value="CHYMOTRYPSIN"/>
</dbReference>
<dbReference type="PROSITE" id="PS50923">
    <property type="entry name" value="SUSHI"/>
    <property type="match status" value="3"/>
</dbReference>
<keyword evidence="15" id="KW-0325">Glycoprotein</keyword>
<evidence type="ECO:0000313" key="24">
    <source>
        <dbReference type="Proteomes" id="UP000694621"/>
    </source>
</evidence>
<dbReference type="InterPro" id="IPR001254">
    <property type="entry name" value="Trypsin_dom"/>
</dbReference>
<evidence type="ECO:0000256" key="16">
    <source>
        <dbReference type="ARBA" id="ARBA00029636"/>
    </source>
</evidence>
<dbReference type="Pfam" id="PF00089">
    <property type="entry name" value="Trypsin"/>
    <property type="match status" value="2"/>
</dbReference>
<comment type="subcellular location">
    <subcellularLocation>
        <location evidence="3">Cell surface</location>
    </subcellularLocation>
    <subcellularLocation>
        <location evidence="4">Secreted</location>
    </subcellularLocation>
</comment>
<feature type="disulfide bond" evidence="18">
    <location>
        <begin position="121"/>
        <end position="148"/>
    </location>
</feature>
<dbReference type="PANTHER" id="PTHR46393:SF6">
    <property type="entry name" value="COMPLEMENT C2-RELATED"/>
    <property type="match status" value="1"/>
</dbReference>
<reference evidence="23" key="1">
    <citation type="submission" date="2025-08" db="UniProtKB">
        <authorList>
            <consortium name="Ensembl"/>
        </authorList>
    </citation>
    <scope>IDENTIFICATION</scope>
</reference>
<dbReference type="GO" id="GO:0045087">
    <property type="term" value="P:innate immune response"/>
    <property type="evidence" value="ECO:0007669"/>
    <property type="project" value="UniProtKB-KW"/>
</dbReference>
<evidence type="ECO:0000256" key="8">
    <source>
        <dbReference type="ARBA" id="ARBA00022670"/>
    </source>
</evidence>
<dbReference type="SUPFAM" id="SSF53300">
    <property type="entry name" value="vWA-like"/>
    <property type="match status" value="1"/>
</dbReference>
<dbReference type="CDD" id="cd00190">
    <property type="entry name" value="Tryp_SPc"/>
    <property type="match status" value="1"/>
</dbReference>
<keyword evidence="6" id="KW-0399">Innate immunity</keyword>
<keyword evidence="14 18" id="KW-1015">Disulfide bond</keyword>
<evidence type="ECO:0000256" key="3">
    <source>
        <dbReference type="ARBA" id="ARBA00004241"/>
    </source>
</evidence>
<feature type="domain" description="Sushi" evidence="22">
    <location>
        <begin position="91"/>
        <end position="150"/>
    </location>
</feature>
<dbReference type="Pfam" id="PF00084">
    <property type="entry name" value="Sushi"/>
    <property type="match status" value="3"/>
</dbReference>
<dbReference type="OMA" id="RQEICKG"/>
<evidence type="ECO:0000256" key="9">
    <source>
        <dbReference type="ARBA" id="ARBA00022729"/>
    </source>
</evidence>
<dbReference type="SUPFAM" id="SSF50494">
    <property type="entry name" value="Trypsin-like serine proteases"/>
    <property type="match status" value="1"/>
</dbReference>
<dbReference type="InterPro" id="IPR001314">
    <property type="entry name" value="Peptidase_S1A"/>
</dbReference>
<dbReference type="GO" id="GO:0006956">
    <property type="term" value="P:complement activation"/>
    <property type="evidence" value="ECO:0007669"/>
    <property type="project" value="InterPro"/>
</dbReference>
<keyword evidence="10" id="KW-0677">Repeat</keyword>
<dbReference type="InterPro" id="IPR036465">
    <property type="entry name" value="vWFA_dom_sf"/>
</dbReference>
<dbReference type="SUPFAM" id="SSF57535">
    <property type="entry name" value="Complement control module/SCR domain"/>
    <property type="match status" value="3"/>
</dbReference>
<dbReference type="InterPro" id="IPR009003">
    <property type="entry name" value="Peptidase_S1_PA"/>
</dbReference>
<evidence type="ECO:0000256" key="6">
    <source>
        <dbReference type="ARBA" id="ARBA00022588"/>
    </source>
</evidence>
<feature type="domain" description="VWFA" evidence="20">
    <location>
        <begin position="254"/>
        <end position="458"/>
    </location>
</feature>
<evidence type="ECO:0000256" key="17">
    <source>
        <dbReference type="PIRSR" id="PIRSR001154-1"/>
    </source>
</evidence>
<dbReference type="PROSITE" id="PS50234">
    <property type="entry name" value="VWFA"/>
    <property type="match status" value="1"/>
</dbReference>
<evidence type="ECO:0000256" key="19">
    <source>
        <dbReference type="SAM" id="SignalP"/>
    </source>
</evidence>
<dbReference type="GO" id="GO:0004252">
    <property type="term" value="F:serine-type endopeptidase activity"/>
    <property type="evidence" value="ECO:0007669"/>
    <property type="project" value="InterPro"/>
</dbReference>
<organism evidence="23 24">
    <name type="scientific">Astyanax mexicanus</name>
    <name type="common">Blind cave fish</name>
    <name type="synonym">Astyanax fasciatus mexicanus</name>
    <dbReference type="NCBI Taxonomy" id="7994"/>
    <lineage>
        <taxon>Eukaryota</taxon>
        <taxon>Metazoa</taxon>
        <taxon>Chordata</taxon>
        <taxon>Craniata</taxon>
        <taxon>Vertebrata</taxon>
        <taxon>Euteleostomi</taxon>
        <taxon>Actinopterygii</taxon>
        <taxon>Neopterygii</taxon>
        <taxon>Teleostei</taxon>
        <taxon>Ostariophysi</taxon>
        <taxon>Characiformes</taxon>
        <taxon>Characoidei</taxon>
        <taxon>Acestrorhamphidae</taxon>
        <taxon>Acestrorhamphinae</taxon>
        <taxon>Astyanax</taxon>
    </lineage>
</organism>
<comment type="cofactor">
    <cofactor evidence="1">
        <name>Mn(2+)</name>
        <dbReference type="ChEBI" id="CHEBI:29035"/>
    </cofactor>
</comment>
<evidence type="ECO:0000256" key="1">
    <source>
        <dbReference type="ARBA" id="ARBA00001936"/>
    </source>
</evidence>
<evidence type="ECO:0000256" key="14">
    <source>
        <dbReference type="ARBA" id="ARBA00023157"/>
    </source>
</evidence>
<dbReference type="InterPro" id="IPR000436">
    <property type="entry name" value="Sushi_SCR_CCP_dom"/>
</dbReference>
<sequence>MELVLCWNLLIFVTIATCSLVNGAPSELKCSDSNLSITGGKFTLSDEYNDGSILRYQCPEGYYPYPVKKRKCSRGKWNPVPSRKPAECKKITCPNPRVLENGDVEPYQTLYYVNDTTSYTCHSDYSLRGSSTRICQLNGKWNGSTPICSRDTDHCPDPGTPPGASRTGHIFDIDDTVSYRCDNKLKLLGSRERVCQDDGTWSGQEPECYADFTYDTPEEVAQAFGGTLKNTLTTLEDKGQAVKKIRLEQKGKLNIYIALDASDSIDEEDFEDAKQIIIKLIDNIRYYEVFPNYDILIFATHVTKIVNITDNYGKEKDEDKKLHETIQQLKSFKYDAKGDKSGTNIARAYQDILESISLVKAMNNTLFKETQHVIIMFTDGIANMGGDPTHKINEIKQIVYDGEETTREPYLDLYVFGVGEDAEEVRENVNEWVTKRDKEKHIFLLEDMKNMQETLDEMIDESTSVGLCGLFKTYDKKHENYDHTAYPWMTKFSFNRDGKFSNCLGSLVTPTFILTAAHCFKFDDEPGSIHFEIPTNVKAKNILPHPKYKLKDKVSEGISEYYVYDVALIELDRPVKVSVDMRPICIPCTKETSGALRLTGGGVTCQKHKDTLLNKELEDAFFMASKPIENDNNKKVHPKQEVQIKLKKKTGQCIDEVKTSLNISAETARDYITGNFLCTGGTEKKHVDKISCKGDSGGATFMQQTYRAIQVGVVSWGLKDVCEVEKPVNTRDFHVDLFNPEVQKFLKEYLGDETRKFNVALHFL</sequence>
<dbReference type="Ensembl" id="ENSAMXT00005034347.1">
    <property type="protein sequence ID" value="ENSAMXP00005031387.1"/>
    <property type="gene ID" value="ENSAMXG00005015365.1"/>
</dbReference>
<dbReference type="Gene3D" id="2.40.10.10">
    <property type="entry name" value="Trypsin-like serine proteases"/>
    <property type="match status" value="2"/>
</dbReference>
<proteinExistence type="predicted"/>
<evidence type="ECO:0000256" key="12">
    <source>
        <dbReference type="ARBA" id="ARBA00022825"/>
    </source>
</evidence>
<dbReference type="PROSITE" id="PS50240">
    <property type="entry name" value="TRYPSIN_DOM"/>
    <property type="match status" value="1"/>
</dbReference>
<feature type="disulfide bond" evidence="18">
    <location>
        <begin position="181"/>
        <end position="208"/>
    </location>
</feature>
<dbReference type="GO" id="GO:0009617">
    <property type="term" value="P:response to bacterium"/>
    <property type="evidence" value="ECO:0007669"/>
    <property type="project" value="TreeGrafter"/>
</dbReference>
<dbReference type="SMART" id="SM00032">
    <property type="entry name" value="CCP"/>
    <property type="match status" value="3"/>
</dbReference>
<feature type="active site" description="Charge relay system" evidence="17">
    <location>
        <position position="565"/>
    </location>
</feature>
<feature type="domain" description="Sushi" evidence="22">
    <location>
        <begin position="28"/>
        <end position="90"/>
    </location>
</feature>
<dbReference type="GO" id="GO:0009986">
    <property type="term" value="C:cell surface"/>
    <property type="evidence" value="ECO:0007669"/>
    <property type="project" value="UniProtKB-SubCell"/>
</dbReference>
<feature type="active site" description="Charge relay system" evidence="17">
    <location>
        <position position="696"/>
    </location>
</feature>
<dbReference type="InterPro" id="IPR018114">
    <property type="entry name" value="TRYPSIN_HIS"/>
</dbReference>
<evidence type="ECO:0000259" key="20">
    <source>
        <dbReference type="PROSITE" id="PS50234"/>
    </source>
</evidence>
<evidence type="ECO:0000256" key="10">
    <source>
        <dbReference type="ARBA" id="ARBA00022737"/>
    </source>
</evidence>
<dbReference type="AlphaFoldDB" id="A0A8B9K4C3"/>
<feature type="domain" description="Peptidase S1" evidence="21">
    <location>
        <begin position="467"/>
        <end position="751"/>
    </location>
</feature>
<accession>A0A8B9K4C3</accession>
<dbReference type="Gene3D" id="3.40.50.410">
    <property type="entry name" value="von Willebrand factor, type A domain"/>
    <property type="match status" value="1"/>
</dbReference>
<gene>
    <name evidence="23" type="primary">LOC103039688</name>
</gene>
<dbReference type="PANTHER" id="PTHR46393">
    <property type="entry name" value="SUSHI DOMAIN-CONTAINING PROTEIN"/>
    <property type="match status" value="1"/>
</dbReference>
<feature type="active site" description="Charge relay system" evidence="17">
    <location>
        <position position="518"/>
    </location>
</feature>
<dbReference type="OrthoDB" id="6127264at2759"/>
<evidence type="ECO:0000259" key="21">
    <source>
        <dbReference type="PROSITE" id="PS50240"/>
    </source>
</evidence>
<dbReference type="PIRSF" id="PIRSF001154">
    <property type="entry name" value="Compl_C2_B"/>
    <property type="match status" value="1"/>
</dbReference>
<dbReference type="Pfam" id="PF00092">
    <property type="entry name" value="VWA"/>
    <property type="match status" value="1"/>
</dbReference>
<dbReference type="Proteomes" id="UP000694621">
    <property type="component" value="Unplaced"/>
</dbReference>
<evidence type="ECO:0000256" key="4">
    <source>
        <dbReference type="ARBA" id="ARBA00004613"/>
    </source>
</evidence>
<evidence type="ECO:0000313" key="23">
    <source>
        <dbReference type="Ensembl" id="ENSAMXP00005031387.1"/>
    </source>
</evidence>
<comment type="cofactor">
    <cofactor evidence="2">
        <name>Mg(2+)</name>
        <dbReference type="ChEBI" id="CHEBI:18420"/>
    </cofactor>
</comment>
<evidence type="ECO:0000256" key="7">
    <source>
        <dbReference type="ARBA" id="ARBA00022659"/>
    </source>
</evidence>
<comment type="caution">
    <text evidence="18">Lacks conserved residue(s) required for the propagation of feature annotation.</text>
</comment>
<keyword evidence="12" id="KW-0720">Serine protease</keyword>
<dbReference type="InterPro" id="IPR043504">
    <property type="entry name" value="Peptidase_S1_PA_chymotrypsin"/>
</dbReference>
<dbReference type="CDD" id="cd00033">
    <property type="entry name" value="CCP"/>
    <property type="match status" value="3"/>
</dbReference>
<dbReference type="PROSITE" id="PS00134">
    <property type="entry name" value="TRYPSIN_HIS"/>
    <property type="match status" value="1"/>
</dbReference>
<dbReference type="InterPro" id="IPR011360">
    <property type="entry name" value="Compl_C2_B"/>
</dbReference>
<evidence type="ECO:0000256" key="13">
    <source>
        <dbReference type="ARBA" id="ARBA00022859"/>
    </source>
</evidence>
<dbReference type="SMART" id="SM00327">
    <property type="entry name" value="VWA"/>
    <property type="match status" value="1"/>
</dbReference>
<keyword evidence="7 18" id="KW-0768">Sushi</keyword>
<evidence type="ECO:0000256" key="11">
    <source>
        <dbReference type="ARBA" id="ARBA00022801"/>
    </source>
</evidence>
<dbReference type="InterPro" id="IPR002035">
    <property type="entry name" value="VWF_A"/>
</dbReference>
<evidence type="ECO:0000256" key="18">
    <source>
        <dbReference type="PROSITE-ProRule" id="PRU00302"/>
    </source>
</evidence>
<dbReference type="GO" id="GO:0006508">
    <property type="term" value="P:proteolysis"/>
    <property type="evidence" value="ECO:0007669"/>
    <property type="project" value="UniProtKB-KW"/>
</dbReference>
<evidence type="ECO:0000256" key="2">
    <source>
        <dbReference type="ARBA" id="ARBA00001946"/>
    </source>
</evidence>
<evidence type="ECO:0000256" key="15">
    <source>
        <dbReference type="ARBA" id="ARBA00023180"/>
    </source>
</evidence>
<feature type="signal peptide" evidence="19">
    <location>
        <begin position="1"/>
        <end position="23"/>
    </location>
</feature>
<keyword evidence="8" id="KW-0645">Protease</keyword>
<feature type="chain" id="PRO_5034035134" description="C3/C5 convertase" evidence="19">
    <location>
        <begin position="24"/>
        <end position="764"/>
    </location>
</feature>
<keyword evidence="5" id="KW-0964">Secreted</keyword>
<keyword evidence="11" id="KW-0378">Hydrolase</keyword>
<evidence type="ECO:0000256" key="5">
    <source>
        <dbReference type="ARBA" id="ARBA00022525"/>
    </source>
</evidence>
<evidence type="ECO:0000259" key="22">
    <source>
        <dbReference type="PROSITE" id="PS50923"/>
    </source>
</evidence>
<protein>
    <recommendedName>
        <fullName evidence="16">C3/C5 convertase</fullName>
    </recommendedName>
</protein>
<name>A0A8B9K4C3_ASTMX</name>
<keyword evidence="9 19" id="KW-0732">Signal</keyword>
<dbReference type="GO" id="GO:0070062">
    <property type="term" value="C:extracellular exosome"/>
    <property type="evidence" value="ECO:0007669"/>
    <property type="project" value="TreeGrafter"/>
</dbReference>
<feature type="domain" description="Sushi" evidence="22">
    <location>
        <begin position="153"/>
        <end position="210"/>
    </location>
</feature>
<keyword evidence="13" id="KW-0391">Immunity</keyword>
<dbReference type="InterPro" id="IPR035976">
    <property type="entry name" value="Sushi/SCR/CCP_sf"/>
</dbReference>